<dbReference type="Proteomes" id="UP000321408">
    <property type="component" value="Chromosome"/>
</dbReference>
<feature type="transmembrane region" description="Helical" evidence="1">
    <location>
        <begin position="106"/>
        <end position="128"/>
    </location>
</feature>
<protein>
    <submittedName>
        <fullName evidence="2">DUF1761 domain-containing protein</fullName>
    </submittedName>
</protein>
<dbReference type="AlphaFoldDB" id="A0A5B9DDA3"/>
<dbReference type="RefSeq" id="WP_147663784.1">
    <property type="nucleotide sequence ID" value="NZ_CP042905.2"/>
</dbReference>
<gene>
    <name evidence="2" type="ORF">DSAG12_02687</name>
</gene>
<dbReference type="GeneID" id="41330668"/>
<keyword evidence="3" id="KW-1185">Reference proteome</keyword>
<dbReference type="Pfam" id="PF08570">
    <property type="entry name" value="DUF1761"/>
    <property type="match status" value="1"/>
</dbReference>
<feature type="transmembrane region" description="Helical" evidence="1">
    <location>
        <begin position="6"/>
        <end position="28"/>
    </location>
</feature>
<dbReference type="KEGG" id="psyt:DSAG12_02687"/>
<reference evidence="2 3" key="2">
    <citation type="journal article" date="2024" name="Int. J. Syst. Evol. Microbiol.">
        <title>Promethearchaeum syntrophicum gen. nov., sp. nov., an anaerobic, obligately syntrophic archaeon, the first isolate of the lineage 'Asgard' archaea, and proposal of the new archaeal phylum Promethearchaeota phyl. nov. and kingdom Promethearchaeati regn. nov.</title>
        <authorList>
            <person name="Imachi H."/>
            <person name="Nobu M.K."/>
            <person name="Kato S."/>
            <person name="Takaki Y."/>
            <person name="Miyazaki M."/>
            <person name="Miyata M."/>
            <person name="Ogawara M."/>
            <person name="Saito Y."/>
            <person name="Sakai S."/>
            <person name="Tahara Y.O."/>
            <person name="Takano Y."/>
            <person name="Tasumi E."/>
            <person name="Uematsu K."/>
            <person name="Yoshimura T."/>
            <person name="Itoh T."/>
            <person name="Ohkuma M."/>
            <person name="Takai K."/>
        </authorList>
    </citation>
    <scope>NUCLEOTIDE SEQUENCE [LARGE SCALE GENOMIC DNA]</scope>
    <source>
        <strain evidence="2 3">MK-D1</strain>
    </source>
</reference>
<name>A0A5B9DDA3_9ARCH</name>
<keyword evidence="1" id="KW-1133">Transmembrane helix</keyword>
<sequence>MINIWAILVGVVIYMILGMLWYNPILFGDVWMKMLNFKKEELEMKPLDMVYTIIGAILGTFFIAFIFELMGDYTFLKGLGLGAILAGIIFTTSSSQVIYSKKHWKLFLIDAGYHATSVLLISMLLGLWN</sequence>
<accession>A0A5B9DDA3</accession>
<evidence type="ECO:0000313" key="2">
    <source>
        <dbReference type="EMBL" id="QEE16857.1"/>
    </source>
</evidence>
<dbReference type="EMBL" id="CP042905">
    <property type="protein sequence ID" value="QEE16857.1"/>
    <property type="molecule type" value="Genomic_DNA"/>
</dbReference>
<keyword evidence="1" id="KW-0472">Membrane</keyword>
<evidence type="ECO:0000256" key="1">
    <source>
        <dbReference type="SAM" id="Phobius"/>
    </source>
</evidence>
<reference evidence="2 3" key="1">
    <citation type="journal article" date="2020" name="Nature">
        <title>Isolation of an archaeon at the prokaryote-eukaryote interface.</title>
        <authorList>
            <person name="Imachi H."/>
            <person name="Nobu M.K."/>
            <person name="Nakahara N."/>
            <person name="Morono Y."/>
            <person name="Ogawara M."/>
            <person name="Takaki Y."/>
            <person name="Takano Y."/>
            <person name="Uematsu K."/>
            <person name="Ikuta T."/>
            <person name="Ito M."/>
            <person name="Matsui Y."/>
            <person name="Miyazaki M."/>
            <person name="Murata K."/>
            <person name="Saito Y."/>
            <person name="Sakai S."/>
            <person name="Song C."/>
            <person name="Tasumi E."/>
            <person name="Yamanaka Y."/>
            <person name="Yamaguchi T."/>
            <person name="Kamagata Y."/>
            <person name="Tamaki H."/>
            <person name="Takai K."/>
        </authorList>
    </citation>
    <scope>NUCLEOTIDE SEQUENCE [LARGE SCALE GENOMIC DNA]</scope>
    <source>
        <strain evidence="2 3">MK-D1</strain>
    </source>
</reference>
<proteinExistence type="predicted"/>
<keyword evidence="1" id="KW-0812">Transmembrane</keyword>
<dbReference type="InterPro" id="IPR013879">
    <property type="entry name" value="DUF1761"/>
</dbReference>
<organism evidence="2 3">
    <name type="scientific">Promethearchaeum syntrophicum</name>
    <dbReference type="NCBI Taxonomy" id="2594042"/>
    <lineage>
        <taxon>Archaea</taxon>
        <taxon>Promethearchaeati</taxon>
        <taxon>Promethearchaeota</taxon>
        <taxon>Promethearchaeia</taxon>
        <taxon>Promethearchaeales</taxon>
        <taxon>Promethearchaeaceae</taxon>
        <taxon>Promethearchaeum</taxon>
    </lineage>
</organism>
<evidence type="ECO:0000313" key="3">
    <source>
        <dbReference type="Proteomes" id="UP000321408"/>
    </source>
</evidence>
<feature type="transmembrane region" description="Helical" evidence="1">
    <location>
        <begin position="79"/>
        <end position="99"/>
    </location>
</feature>
<feature type="transmembrane region" description="Helical" evidence="1">
    <location>
        <begin position="49"/>
        <end position="67"/>
    </location>
</feature>